<reference evidence="5 6" key="1">
    <citation type="submission" date="2018-06" db="EMBL/GenBank/DDBJ databases">
        <authorList>
            <person name="Liu Z.-W."/>
        </authorList>
    </citation>
    <scope>NUCLEOTIDE SEQUENCE [LARGE SCALE GENOMIC DNA]</scope>
    <source>
        <strain evidence="5 6">2b14</strain>
    </source>
</reference>
<feature type="active site" description="Proton acceptor" evidence="2">
    <location>
        <position position="125"/>
    </location>
</feature>
<dbReference type="InterPro" id="IPR020019">
    <property type="entry name" value="AcTrfase_PglD-like"/>
</dbReference>
<proteinExistence type="inferred from homology"/>
<evidence type="ECO:0000259" key="4">
    <source>
        <dbReference type="Pfam" id="PF17836"/>
    </source>
</evidence>
<dbReference type="RefSeq" id="WP_112306021.1">
    <property type="nucleotide sequence ID" value="NZ_QMDV01000003.1"/>
</dbReference>
<dbReference type="InterPro" id="IPR001451">
    <property type="entry name" value="Hexapep"/>
</dbReference>
<evidence type="ECO:0000256" key="1">
    <source>
        <dbReference type="ARBA" id="ARBA00007274"/>
    </source>
</evidence>
<keyword evidence="6" id="KW-1185">Reference proteome</keyword>
<evidence type="ECO:0000313" key="6">
    <source>
        <dbReference type="Proteomes" id="UP000251692"/>
    </source>
</evidence>
<comment type="caution">
    <text evidence="5">The sequence shown here is derived from an EMBL/GenBank/DDBJ whole genome shotgun (WGS) entry which is preliminary data.</text>
</comment>
<organism evidence="5 6">
    <name type="scientific">Pontibacter arcticus</name>
    <dbReference type="NCBI Taxonomy" id="2080288"/>
    <lineage>
        <taxon>Bacteria</taxon>
        <taxon>Pseudomonadati</taxon>
        <taxon>Bacteroidota</taxon>
        <taxon>Cytophagia</taxon>
        <taxon>Cytophagales</taxon>
        <taxon>Hymenobacteraceae</taxon>
        <taxon>Pontibacter</taxon>
    </lineage>
</organism>
<dbReference type="AlphaFoldDB" id="A0A364RDS2"/>
<dbReference type="Pfam" id="PF00132">
    <property type="entry name" value="Hexapep"/>
    <property type="match status" value="1"/>
</dbReference>
<dbReference type="Gene3D" id="2.160.10.10">
    <property type="entry name" value="Hexapeptide repeat proteins"/>
    <property type="match status" value="1"/>
</dbReference>
<dbReference type="EMBL" id="QMDV01000003">
    <property type="protein sequence ID" value="RAU82429.1"/>
    <property type="molecule type" value="Genomic_DNA"/>
</dbReference>
<dbReference type="InterPro" id="IPR041561">
    <property type="entry name" value="PglD_N"/>
</dbReference>
<feature type="binding site" evidence="3">
    <location>
        <position position="134"/>
    </location>
    <ligand>
        <name>acetyl-CoA</name>
        <dbReference type="ChEBI" id="CHEBI:57288"/>
    </ligand>
</feature>
<evidence type="ECO:0000256" key="2">
    <source>
        <dbReference type="PIRSR" id="PIRSR620019-1"/>
    </source>
</evidence>
<comment type="similarity">
    <text evidence="1">Belongs to the transferase hexapeptide repeat family.</text>
</comment>
<reference evidence="5 6" key="2">
    <citation type="submission" date="2018-07" db="EMBL/GenBank/DDBJ databases">
        <title>Pontibacter sp. 2b14 genomic sequence and assembly.</title>
        <authorList>
            <person name="Du Z.-J."/>
        </authorList>
    </citation>
    <scope>NUCLEOTIDE SEQUENCE [LARGE SCALE GENOMIC DNA]</scope>
    <source>
        <strain evidence="5 6">2b14</strain>
    </source>
</reference>
<dbReference type="GO" id="GO:0016740">
    <property type="term" value="F:transferase activity"/>
    <property type="evidence" value="ECO:0007669"/>
    <property type="project" value="UniProtKB-KW"/>
</dbReference>
<dbReference type="PANTHER" id="PTHR43300:SF7">
    <property type="entry name" value="UDP-N-ACETYLBACILLOSAMINE N-ACETYLTRANSFERASE"/>
    <property type="match status" value="1"/>
</dbReference>
<keyword evidence="5" id="KW-0808">Transferase</keyword>
<dbReference type="Proteomes" id="UP000251692">
    <property type="component" value="Unassembled WGS sequence"/>
</dbReference>
<dbReference type="CDD" id="cd03360">
    <property type="entry name" value="LbH_AT_putative"/>
    <property type="match status" value="1"/>
</dbReference>
<protein>
    <submittedName>
        <fullName evidence="5">Acetyltransferase</fullName>
    </submittedName>
</protein>
<sequence length="216" mass="22818">MYLYGASGHAKVVIDILESEAIQVSGVFDDNPDLKEVGSIKVLGKYEGQELNEPVIISIGDNRTRATLAQQLPVTFGSAIHQSVFISPNAEVKKEGSVISNGAFIQAYAKVGKHVIVGMRALICHDSVVGDYTHISPGSILCGGVHVGEGTQIGAGAVVIPNIKIGKWCKIGAGSVIVKDVPDYSTVVGNPGRIIKTNQDEFKNMALVSAHGEQRV</sequence>
<dbReference type="Gene3D" id="3.40.50.20">
    <property type="match status" value="1"/>
</dbReference>
<dbReference type="SUPFAM" id="SSF51161">
    <property type="entry name" value="Trimeric LpxA-like enzymes"/>
    <property type="match status" value="1"/>
</dbReference>
<dbReference type="NCBIfam" id="TIGR03570">
    <property type="entry name" value="NeuD_NnaD"/>
    <property type="match status" value="1"/>
</dbReference>
<evidence type="ECO:0000256" key="3">
    <source>
        <dbReference type="PIRSR" id="PIRSR620019-2"/>
    </source>
</evidence>
<dbReference type="OrthoDB" id="708224at2"/>
<feature type="binding site" evidence="3">
    <location>
        <position position="60"/>
    </location>
    <ligand>
        <name>substrate</name>
    </ligand>
</feature>
<name>A0A364RDS2_9BACT</name>
<dbReference type="InterPro" id="IPR011004">
    <property type="entry name" value="Trimer_LpxA-like_sf"/>
</dbReference>
<accession>A0A364RDS2</accession>
<evidence type="ECO:0000313" key="5">
    <source>
        <dbReference type="EMBL" id="RAU82429.1"/>
    </source>
</evidence>
<feature type="domain" description="PglD N-terminal" evidence="4">
    <location>
        <begin position="2"/>
        <end position="72"/>
    </location>
</feature>
<dbReference type="PANTHER" id="PTHR43300">
    <property type="entry name" value="ACETYLTRANSFERASE"/>
    <property type="match status" value="1"/>
</dbReference>
<gene>
    <name evidence="5" type="ORF">DP923_11635</name>
</gene>
<feature type="binding site" evidence="3">
    <location>
        <begin position="7"/>
        <end position="9"/>
    </location>
    <ligand>
        <name>substrate</name>
    </ligand>
</feature>
<dbReference type="InterPro" id="IPR050179">
    <property type="entry name" value="Trans_hexapeptide_repeat"/>
</dbReference>
<dbReference type="Pfam" id="PF17836">
    <property type="entry name" value="PglD_N"/>
    <property type="match status" value="1"/>
</dbReference>
<feature type="site" description="Increases basicity of active site His" evidence="2">
    <location>
        <position position="126"/>
    </location>
</feature>